<reference evidence="2" key="1">
    <citation type="submission" date="2022-07" db="EMBL/GenBank/DDBJ databases">
        <title>Genome Sequence of Physisporinus lineatus.</title>
        <authorList>
            <person name="Buettner E."/>
        </authorList>
    </citation>
    <scope>NUCLEOTIDE SEQUENCE</scope>
    <source>
        <strain evidence="2">VT162</strain>
    </source>
</reference>
<keyword evidence="3" id="KW-1185">Reference proteome</keyword>
<proteinExistence type="predicted"/>
<protein>
    <submittedName>
        <fullName evidence="2">Uncharacterized protein</fullName>
    </submittedName>
</protein>
<sequence>MLTGTGGAMVEFRRIRILRAIATTEGEGRGWATQGTRLRLRPGMNSCKEEDNEEQEERDEVGWSGDTLSFPFGDPREGKNGWGAPTRPCPGADLYVVLGISTSLSSILELGVGKPTCT</sequence>
<gene>
    <name evidence="2" type="ORF">NLI96_g8646</name>
</gene>
<evidence type="ECO:0000313" key="2">
    <source>
        <dbReference type="EMBL" id="KAJ3480025.1"/>
    </source>
</evidence>
<dbReference type="EMBL" id="JANAWD010000401">
    <property type="protein sequence ID" value="KAJ3480025.1"/>
    <property type="molecule type" value="Genomic_DNA"/>
</dbReference>
<evidence type="ECO:0000313" key="3">
    <source>
        <dbReference type="Proteomes" id="UP001212997"/>
    </source>
</evidence>
<dbReference type="AlphaFoldDB" id="A0AAD5UX83"/>
<feature type="region of interest" description="Disordered" evidence="1">
    <location>
        <begin position="42"/>
        <end position="85"/>
    </location>
</feature>
<comment type="caution">
    <text evidence="2">The sequence shown here is derived from an EMBL/GenBank/DDBJ whole genome shotgun (WGS) entry which is preliminary data.</text>
</comment>
<organism evidence="2 3">
    <name type="scientific">Meripilus lineatus</name>
    <dbReference type="NCBI Taxonomy" id="2056292"/>
    <lineage>
        <taxon>Eukaryota</taxon>
        <taxon>Fungi</taxon>
        <taxon>Dikarya</taxon>
        <taxon>Basidiomycota</taxon>
        <taxon>Agaricomycotina</taxon>
        <taxon>Agaricomycetes</taxon>
        <taxon>Polyporales</taxon>
        <taxon>Meripilaceae</taxon>
        <taxon>Meripilus</taxon>
    </lineage>
</organism>
<dbReference type="Proteomes" id="UP001212997">
    <property type="component" value="Unassembled WGS sequence"/>
</dbReference>
<feature type="compositionally biased region" description="Acidic residues" evidence="1">
    <location>
        <begin position="50"/>
        <end position="59"/>
    </location>
</feature>
<evidence type="ECO:0000256" key="1">
    <source>
        <dbReference type="SAM" id="MobiDB-lite"/>
    </source>
</evidence>
<accession>A0AAD5UX83</accession>
<name>A0AAD5UX83_9APHY</name>